<dbReference type="EMBL" id="CM042883">
    <property type="protein sequence ID" value="KAI4371782.1"/>
    <property type="molecule type" value="Genomic_DNA"/>
</dbReference>
<name>A0ACB9R736_9MYRT</name>
<evidence type="ECO:0000313" key="1">
    <source>
        <dbReference type="EMBL" id="KAI4371782.1"/>
    </source>
</evidence>
<accession>A0ACB9R736</accession>
<evidence type="ECO:0000313" key="2">
    <source>
        <dbReference type="Proteomes" id="UP001057402"/>
    </source>
</evidence>
<dbReference type="Proteomes" id="UP001057402">
    <property type="component" value="Chromosome 4"/>
</dbReference>
<keyword evidence="2" id="KW-1185">Reference proteome</keyword>
<sequence>MEAEEFMALLDRCWFEADIFHACYPQERLNSAESVRHGSLLVLSQDQKVLVRSMSDQLASQGSFSPSGLASPDSVLLSRRGGGRLSKLKLGREQSIEEEGGGEGVAKERRRLVKRKGTVSKSLSELEFEEVKGFMDLGFVFSEEDKDSRLAEIIPGLHRLGTSVAEEEGEVERQGRDMAVVPRPYLSESWEWWEQQRKDGERGQVLAQWEVPVSGDESDIKRNLRMWAHNVASTVR</sequence>
<organism evidence="1 2">
    <name type="scientific">Melastoma candidum</name>
    <dbReference type="NCBI Taxonomy" id="119954"/>
    <lineage>
        <taxon>Eukaryota</taxon>
        <taxon>Viridiplantae</taxon>
        <taxon>Streptophyta</taxon>
        <taxon>Embryophyta</taxon>
        <taxon>Tracheophyta</taxon>
        <taxon>Spermatophyta</taxon>
        <taxon>Magnoliopsida</taxon>
        <taxon>eudicotyledons</taxon>
        <taxon>Gunneridae</taxon>
        <taxon>Pentapetalae</taxon>
        <taxon>rosids</taxon>
        <taxon>malvids</taxon>
        <taxon>Myrtales</taxon>
        <taxon>Melastomataceae</taxon>
        <taxon>Melastomatoideae</taxon>
        <taxon>Melastomateae</taxon>
        <taxon>Melastoma</taxon>
    </lineage>
</organism>
<reference evidence="2" key="1">
    <citation type="journal article" date="2023" name="Front. Plant Sci.">
        <title>Chromosomal-level genome assembly of Melastoma candidum provides insights into trichome evolution.</title>
        <authorList>
            <person name="Zhong Y."/>
            <person name="Wu W."/>
            <person name="Sun C."/>
            <person name="Zou P."/>
            <person name="Liu Y."/>
            <person name="Dai S."/>
            <person name="Zhou R."/>
        </authorList>
    </citation>
    <scope>NUCLEOTIDE SEQUENCE [LARGE SCALE GENOMIC DNA]</scope>
</reference>
<protein>
    <submittedName>
        <fullName evidence="1">Uncharacterized protein</fullName>
    </submittedName>
</protein>
<comment type="caution">
    <text evidence="1">The sequence shown here is derived from an EMBL/GenBank/DDBJ whole genome shotgun (WGS) entry which is preliminary data.</text>
</comment>
<proteinExistence type="predicted"/>
<gene>
    <name evidence="1" type="ORF">MLD38_010091</name>
</gene>